<protein>
    <submittedName>
        <fullName evidence="2">Uncharacterized protein</fullName>
    </submittedName>
</protein>
<proteinExistence type="predicted"/>
<name>A0AA39NSE6_9AGAR</name>
<dbReference type="EMBL" id="JAUEPR010000056">
    <property type="protein sequence ID" value="KAK0470994.1"/>
    <property type="molecule type" value="Genomic_DNA"/>
</dbReference>
<feature type="compositionally biased region" description="Polar residues" evidence="1">
    <location>
        <begin position="19"/>
        <end position="48"/>
    </location>
</feature>
<accession>A0AA39NSE6</accession>
<organism evidence="2 3">
    <name type="scientific">Armillaria novae-zelandiae</name>
    <dbReference type="NCBI Taxonomy" id="153914"/>
    <lineage>
        <taxon>Eukaryota</taxon>
        <taxon>Fungi</taxon>
        <taxon>Dikarya</taxon>
        <taxon>Basidiomycota</taxon>
        <taxon>Agaricomycotina</taxon>
        <taxon>Agaricomycetes</taxon>
        <taxon>Agaricomycetidae</taxon>
        <taxon>Agaricales</taxon>
        <taxon>Marasmiineae</taxon>
        <taxon>Physalacriaceae</taxon>
        <taxon>Armillaria</taxon>
    </lineage>
</organism>
<dbReference type="AlphaFoldDB" id="A0AA39NSE6"/>
<evidence type="ECO:0000313" key="2">
    <source>
        <dbReference type="EMBL" id="KAK0470994.1"/>
    </source>
</evidence>
<evidence type="ECO:0000256" key="1">
    <source>
        <dbReference type="SAM" id="MobiDB-lite"/>
    </source>
</evidence>
<evidence type="ECO:0000313" key="3">
    <source>
        <dbReference type="Proteomes" id="UP001175227"/>
    </source>
</evidence>
<reference evidence="2" key="1">
    <citation type="submission" date="2023-06" db="EMBL/GenBank/DDBJ databases">
        <authorList>
            <consortium name="Lawrence Berkeley National Laboratory"/>
            <person name="Ahrendt S."/>
            <person name="Sahu N."/>
            <person name="Indic B."/>
            <person name="Wong-Bajracharya J."/>
            <person name="Merenyi Z."/>
            <person name="Ke H.-M."/>
            <person name="Monk M."/>
            <person name="Kocsube S."/>
            <person name="Drula E."/>
            <person name="Lipzen A."/>
            <person name="Balint B."/>
            <person name="Henrissat B."/>
            <person name="Andreopoulos B."/>
            <person name="Martin F.M."/>
            <person name="Harder C.B."/>
            <person name="Rigling D."/>
            <person name="Ford K.L."/>
            <person name="Foster G.D."/>
            <person name="Pangilinan J."/>
            <person name="Papanicolaou A."/>
            <person name="Barry K."/>
            <person name="LaButti K."/>
            <person name="Viragh M."/>
            <person name="Koriabine M."/>
            <person name="Yan M."/>
            <person name="Riley R."/>
            <person name="Champramary S."/>
            <person name="Plett K.L."/>
            <person name="Tsai I.J."/>
            <person name="Slot J."/>
            <person name="Sipos G."/>
            <person name="Plett J."/>
            <person name="Nagy L.G."/>
            <person name="Grigoriev I.V."/>
        </authorList>
    </citation>
    <scope>NUCLEOTIDE SEQUENCE</scope>
    <source>
        <strain evidence="2">ICMP 16352</strain>
    </source>
</reference>
<feature type="region of interest" description="Disordered" evidence="1">
    <location>
        <begin position="1"/>
        <end position="48"/>
    </location>
</feature>
<comment type="caution">
    <text evidence="2">The sequence shown here is derived from an EMBL/GenBank/DDBJ whole genome shotgun (WGS) entry which is preliminary data.</text>
</comment>
<keyword evidence="3" id="KW-1185">Reference proteome</keyword>
<gene>
    <name evidence="2" type="ORF">IW261DRAFT_1425515</name>
</gene>
<sequence>MPSSSHTEADQQHKGTISARFTVSPATLATDNEAHTGSQIGTSGPTVETVRQSRLVQLEEDLLELEPPGSPFSPEECDNETERDFEFIWATAGPLFRLAEADRDGIGHHRMSDAYDILKKYMRTNLYKSDTLNLAQYKRFQTILVGMEQLLARVHLIRTENSDVGFHLN</sequence>
<dbReference type="Proteomes" id="UP001175227">
    <property type="component" value="Unassembled WGS sequence"/>
</dbReference>